<dbReference type="RefSeq" id="WP_128313604.1">
    <property type="nucleotide sequence ID" value="NZ_CP072326.1"/>
</dbReference>
<accession>A0AA42RD53</accession>
<dbReference type="EMBL" id="JAOCIZ010000224">
    <property type="protein sequence ID" value="MDH1508043.1"/>
    <property type="molecule type" value="Genomic_DNA"/>
</dbReference>
<comment type="caution">
    <text evidence="2">The sequence shown here is derived from an EMBL/GenBank/DDBJ whole genome shotgun (WGS) entry which is preliminary data.</text>
</comment>
<dbReference type="AlphaFoldDB" id="A0AA42RD53"/>
<gene>
    <name evidence="2" type="ORF">N5I20_23710</name>
</gene>
<name>A0AA42RD53_AERCA</name>
<sequence length="101" mass="10882">MKPIVVALTFASLGMSVAQAGPATSTGHITVSGAIVEDACHIEQQQDRGQVTCLSGPQQTTETLNLRQLAKQSSQRLATSQVSYRWIDSRQTMAIITISHE</sequence>
<evidence type="ECO:0000313" key="2">
    <source>
        <dbReference type="EMBL" id="MDH1508043.1"/>
    </source>
</evidence>
<keyword evidence="1" id="KW-0732">Signal</keyword>
<feature type="chain" id="PRO_5041231184" evidence="1">
    <location>
        <begin position="21"/>
        <end position="101"/>
    </location>
</feature>
<reference evidence="2" key="1">
    <citation type="submission" date="2022-09" db="EMBL/GenBank/DDBJ databases">
        <title>Intensive care unit water sources are persistently colonized with multi-drug resistant bacteria and are the site of extensive horizontal gene transfer of antibiotic resistance genes.</title>
        <authorList>
            <person name="Diorio-Toth L."/>
        </authorList>
    </citation>
    <scope>NUCLEOTIDE SEQUENCE</scope>
    <source>
        <strain evidence="2">GD03710</strain>
    </source>
</reference>
<evidence type="ECO:0000256" key="1">
    <source>
        <dbReference type="SAM" id="SignalP"/>
    </source>
</evidence>
<dbReference type="Proteomes" id="UP001161704">
    <property type="component" value="Unassembled WGS sequence"/>
</dbReference>
<protein>
    <submittedName>
        <fullName evidence="2">Type 1 fimbrial protein</fullName>
    </submittedName>
</protein>
<proteinExistence type="predicted"/>
<evidence type="ECO:0000313" key="3">
    <source>
        <dbReference type="Proteomes" id="UP001161704"/>
    </source>
</evidence>
<feature type="signal peptide" evidence="1">
    <location>
        <begin position="1"/>
        <end position="20"/>
    </location>
</feature>
<organism evidence="2 3">
    <name type="scientific">Aeromonas caviae</name>
    <name type="common">Aeromonas punctata</name>
    <dbReference type="NCBI Taxonomy" id="648"/>
    <lineage>
        <taxon>Bacteria</taxon>
        <taxon>Pseudomonadati</taxon>
        <taxon>Pseudomonadota</taxon>
        <taxon>Gammaproteobacteria</taxon>
        <taxon>Aeromonadales</taxon>
        <taxon>Aeromonadaceae</taxon>
        <taxon>Aeromonas</taxon>
    </lineage>
</organism>